<feature type="region of interest" description="Disordered" evidence="1">
    <location>
        <begin position="230"/>
        <end position="286"/>
    </location>
</feature>
<evidence type="ECO:0000313" key="3">
    <source>
        <dbReference type="Proteomes" id="UP000694844"/>
    </source>
</evidence>
<dbReference type="RefSeq" id="XP_022307919.1">
    <property type="nucleotide sequence ID" value="XM_022452211.1"/>
</dbReference>
<dbReference type="GeneID" id="111113919"/>
<reference evidence="4" key="1">
    <citation type="submission" date="2025-08" db="UniProtKB">
        <authorList>
            <consortium name="RefSeq"/>
        </authorList>
    </citation>
    <scope>IDENTIFICATION</scope>
    <source>
        <tissue evidence="4">Whole sample</tissue>
    </source>
</reference>
<organism evidence="3 4">
    <name type="scientific">Crassostrea virginica</name>
    <name type="common">Eastern oyster</name>
    <dbReference type="NCBI Taxonomy" id="6565"/>
    <lineage>
        <taxon>Eukaryota</taxon>
        <taxon>Metazoa</taxon>
        <taxon>Spiralia</taxon>
        <taxon>Lophotrochozoa</taxon>
        <taxon>Mollusca</taxon>
        <taxon>Bivalvia</taxon>
        <taxon>Autobranchia</taxon>
        <taxon>Pteriomorphia</taxon>
        <taxon>Ostreida</taxon>
        <taxon>Ostreoidea</taxon>
        <taxon>Ostreidae</taxon>
        <taxon>Crassostrea</taxon>
    </lineage>
</organism>
<sequence length="296" mass="33912">MWKSTVSDPDVQTYVSNEDIKWQFIVELAPWMGGFYERLIGVVKRGLRKTIGKLCLTSEQLRTILAESEAVVNSRPLVYVGDDINSNMILTPAHFLMLNPKTGIPGTEESFTEDPEYLTNISSAEMLLQKWKKGQRHLDTFWKSWRDDYPLSLRERTAYKLKEGRIQHRMEPQVGDVVLIKDDLPRGSWKVGRLCELTVSQDGEIRSGKVLLPTKRTLNRPLNLLYPIECSNRTDSENSEQTAENQRTESTGTKNPLDNSTKERSVTSTDRLVQDGRPKRKAAEKATVKIRDWLDT</sequence>
<keyword evidence="3" id="KW-1185">Reference proteome</keyword>
<evidence type="ECO:0000313" key="4">
    <source>
        <dbReference type="RefSeq" id="XP_022307919.1"/>
    </source>
</evidence>
<feature type="compositionally biased region" description="Polar residues" evidence="1">
    <location>
        <begin position="239"/>
        <end position="259"/>
    </location>
</feature>
<evidence type="ECO:0000256" key="1">
    <source>
        <dbReference type="SAM" id="MobiDB-lite"/>
    </source>
</evidence>
<feature type="compositionally biased region" description="Basic and acidic residues" evidence="1">
    <location>
        <begin position="272"/>
        <end position="286"/>
    </location>
</feature>
<protein>
    <submittedName>
        <fullName evidence="4">Uncharacterized protein LOC111113919</fullName>
    </submittedName>
</protein>
<dbReference type="InterPro" id="IPR040676">
    <property type="entry name" value="DUF5641"/>
</dbReference>
<evidence type="ECO:0000259" key="2">
    <source>
        <dbReference type="Pfam" id="PF18701"/>
    </source>
</evidence>
<feature type="domain" description="DUF5641" evidence="2">
    <location>
        <begin position="130"/>
        <end position="225"/>
    </location>
</feature>
<dbReference type="OrthoDB" id="6099430at2759"/>
<dbReference type="KEGG" id="cvn:111113919"/>
<gene>
    <name evidence="4" type="primary">LOC111113919</name>
</gene>
<dbReference type="InterPro" id="IPR036397">
    <property type="entry name" value="RNaseH_sf"/>
</dbReference>
<proteinExistence type="predicted"/>
<dbReference type="AlphaFoldDB" id="A0A8B8BYJ5"/>
<dbReference type="PANTHER" id="PTHR47331">
    <property type="entry name" value="PHD-TYPE DOMAIN-CONTAINING PROTEIN"/>
    <property type="match status" value="1"/>
</dbReference>
<dbReference type="Gene3D" id="3.30.420.10">
    <property type="entry name" value="Ribonuclease H-like superfamily/Ribonuclease H"/>
    <property type="match status" value="1"/>
</dbReference>
<name>A0A8B8BYJ5_CRAVI</name>
<dbReference type="Pfam" id="PF18701">
    <property type="entry name" value="DUF5641"/>
    <property type="match status" value="1"/>
</dbReference>
<accession>A0A8B8BYJ5</accession>
<dbReference type="Proteomes" id="UP000694844">
    <property type="component" value="Chromosome 9"/>
</dbReference>
<dbReference type="GO" id="GO:0003676">
    <property type="term" value="F:nucleic acid binding"/>
    <property type="evidence" value="ECO:0007669"/>
    <property type="project" value="InterPro"/>
</dbReference>
<dbReference type="PANTHER" id="PTHR47331:SF6">
    <property type="entry name" value="DOUBLECORTIN DOMAIN-CONTAINING PROTEIN"/>
    <property type="match status" value="1"/>
</dbReference>